<keyword evidence="1" id="KW-0175">Coiled coil</keyword>
<keyword evidence="3" id="KW-0614">Plasmid</keyword>
<sequence>MTVHIQRPSIGLAMPAALSKISPIEHFKSLPKARKGSGEWWAACCPAHEDKSPSLGFTEHSNGDIGFVCRAGCDKESILGAMGLTWSDVFADGMTLTARVQYHRKNLESERRNLDVLVSIAEANPADVLESEIPLVAKSQARLEAIAAELKEIERAHLDMPLESPQAIYHPSQIVWRQDKETGELSFVRAQGTAENLSRMVSAYGVRIRYNELSRDVEISVNGKRPTGDLARNVSLSLIEDLCRINSYPYTQAGSHLDRLAAQDAYNPALDWVRSRRWDGGEHVRALFECLTLADESKTAISWTLFRKWFLGAAAILSGHANKFEHVLILVDPLGGLGKTRFFNSLCPKEFQADGVTLNPDDKDSVLLAVSKWLVELGEIGATFKKSDIESLKAFLSRETDEIRPAYARAANQYQRRTAFFGSVNNVQFLMDDTNNRRFWPIQVAAVEYQHTVNVQQAWAEALSLVEAGETWHLNPEENRAIAEHNDAFRSKDAVEELILSSYDPEDLRDRWLSATDVLRELGFDKPARSDSLKAGALLRKLYKHRMLRGTTVYLLPDPIMEARKRIY</sequence>
<dbReference type="SUPFAM" id="SSF57783">
    <property type="entry name" value="Zinc beta-ribbon"/>
    <property type="match status" value="1"/>
</dbReference>
<organism evidence="3 4">
    <name type="scientific">Stutzerimonas stutzeri RCH2</name>
    <dbReference type="NCBI Taxonomy" id="644801"/>
    <lineage>
        <taxon>Bacteria</taxon>
        <taxon>Pseudomonadati</taxon>
        <taxon>Pseudomonadota</taxon>
        <taxon>Gammaproteobacteria</taxon>
        <taxon>Pseudomonadales</taxon>
        <taxon>Pseudomonadaceae</taxon>
        <taxon>Stutzerimonas</taxon>
    </lineage>
</organism>
<dbReference type="AlphaFoldDB" id="L0GU11"/>
<dbReference type="PANTHER" id="PTHR34985">
    <property type="entry name" value="SLR0554 PROTEIN"/>
    <property type="match status" value="1"/>
</dbReference>
<feature type="coiled-coil region" evidence="1">
    <location>
        <begin position="104"/>
        <end position="156"/>
    </location>
</feature>
<dbReference type="Pfam" id="PF05272">
    <property type="entry name" value="VapE-like_dom"/>
    <property type="match status" value="1"/>
</dbReference>
<gene>
    <name evidence="3" type="ORF">Psest_4399</name>
</gene>
<evidence type="ECO:0000256" key="1">
    <source>
        <dbReference type="SAM" id="Coils"/>
    </source>
</evidence>
<dbReference type="KEGG" id="psh:Psest_4399"/>
<evidence type="ECO:0000313" key="4">
    <source>
        <dbReference type="Proteomes" id="UP000010820"/>
    </source>
</evidence>
<dbReference type="PATRIC" id="fig|644801.3.peg.4295"/>
<dbReference type="Proteomes" id="UP000010820">
    <property type="component" value="Plasmid pPSEST02"/>
</dbReference>
<dbReference type="EMBL" id="CP003073">
    <property type="protein sequence ID" value="AGA88865.1"/>
    <property type="molecule type" value="Genomic_DNA"/>
</dbReference>
<protein>
    <submittedName>
        <fullName evidence="3">Putative P-loop ATPase</fullName>
    </submittedName>
</protein>
<evidence type="ECO:0000259" key="2">
    <source>
        <dbReference type="Pfam" id="PF05272"/>
    </source>
</evidence>
<evidence type="ECO:0000313" key="3">
    <source>
        <dbReference type="EMBL" id="AGA88865.1"/>
    </source>
</evidence>
<feature type="domain" description="Virulence-associated protein E-like" evidence="2">
    <location>
        <begin position="275"/>
        <end position="490"/>
    </location>
</feature>
<dbReference type="InterPro" id="IPR007936">
    <property type="entry name" value="VapE-like_dom"/>
</dbReference>
<geneLocation type="plasmid" evidence="3 4">
    <name>pPSEST02</name>
</geneLocation>
<dbReference type="PANTHER" id="PTHR34985:SF1">
    <property type="entry name" value="SLR0554 PROTEIN"/>
    <property type="match status" value="1"/>
</dbReference>
<reference evidence="3 4" key="1">
    <citation type="submission" date="2011-10" db="EMBL/GenBank/DDBJ databases">
        <title>Complete sequence of plasmid 2 of Pseudomonas stutzeri RCH2.</title>
        <authorList>
            <consortium name="US DOE Joint Genome Institute"/>
            <person name="Lucas S."/>
            <person name="Han J."/>
            <person name="Lapidus A."/>
            <person name="Cheng J.-F."/>
            <person name="Goodwin L."/>
            <person name="Pitluck S."/>
            <person name="Peters L."/>
            <person name="Ovchinnikova G."/>
            <person name="Zeytun A."/>
            <person name="Lu M."/>
            <person name="Detter J.C."/>
            <person name="Han C."/>
            <person name="Tapia R."/>
            <person name="Land M."/>
            <person name="Hauser L."/>
            <person name="Kyrpides N."/>
            <person name="Ivanova N."/>
            <person name="Pagani I."/>
            <person name="Chakraborty R."/>
            <person name="Arkin A."/>
            <person name="Dehal P."/>
            <person name="Wall J."/>
            <person name="Hazen T."/>
            <person name="Woyke T."/>
        </authorList>
    </citation>
    <scope>NUCLEOTIDE SEQUENCE [LARGE SCALE GENOMIC DNA]</scope>
    <source>
        <strain evidence="3 4">RCH2</strain>
        <plasmid evidence="4">Plasmid pPSEST02</plasmid>
    </source>
</reference>
<name>L0GU11_STUST</name>
<accession>L0GU11</accession>
<dbReference type="RefSeq" id="WP_015279015.1">
    <property type="nucleotide sequence ID" value="NC_019938.1"/>
</dbReference>
<proteinExistence type="predicted"/>
<dbReference type="HOGENOM" id="CLU_479706_0_0_6"/>